<sequence>MHMLLGAGDGMGGCQDAANMLKPALARGRIRCVGATTFDDYRKYIEKDAALERRFQKVHVEEPSAQATIAMLRALKQQYEQHHGLETQDAALVAAVQLAGRYITVSTVGRPFPDKAIDLIDEAGATAAKTMMPVGDQEENVITLHSSSKNAVKEAIVCPNHVAQVVSQWTGIPVTALDQEEKDRLIHLASRLRERVVGQDEAVNLVAQAVLRSRAGFDQPGQPIGSFLFLGSTGVGKTELAKALAVQLFDSEKMLVRFDMSEYVDRGSVLRLIGAPPSYKGHEDGGQLTEKIRRRPYSVILFDEVEKADPSVLNLFIQLLDDGVLIDGKGRTVNFKNTIIIMTSNLGGEHLTAGMDGKITMEAARDLVMQQVQKHFKPELRNRMSEIVIFEPLSHDNLKEIVKIQMKSIVASIASRGISLCASDAALDVVLSESYNPMYGARSVKRWLLKNVMTDLSEMLVSGRICEGSSVSIDAANDKGLKFEVVT</sequence>
<keyword evidence="1" id="KW-0547">Nucleotide-binding</keyword>
<gene>
    <name evidence="6" type="ORF">TRITD_7Av1G243840</name>
</gene>
<dbReference type="InterPro" id="IPR001270">
    <property type="entry name" value="ClpA/B"/>
</dbReference>
<feature type="domain" description="Clp ATPase C-terminal" evidence="5">
    <location>
        <begin position="393"/>
        <end position="483"/>
    </location>
</feature>
<dbReference type="GO" id="GO:0034605">
    <property type="term" value="P:cellular response to heat"/>
    <property type="evidence" value="ECO:0007669"/>
    <property type="project" value="TreeGrafter"/>
</dbReference>
<keyword evidence="7" id="KW-1185">Reference proteome</keyword>
<reference evidence="6 7" key="1">
    <citation type="submission" date="2017-09" db="EMBL/GenBank/DDBJ databases">
        <authorList>
            <consortium name="International Durum Wheat Genome Sequencing Consortium (IDWGSC)"/>
            <person name="Milanesi L."/>
        </authorList>
    </citation>
    <scope>NUCLEOTIDE SEQUENCE [LARGE SCALE GENOMIC DNA]</scope>
    <source>
        <strain evidence="7">cv. Svevo</strain>
    </source>
</reference>
<dbReference type="Pfam" id="PF17871">
    <property type="entry name" value="AAA_lid_9"/>
    <property type="match status" value="1"/>
</dbReference>
<dbReference type="PANTHER" id="PTHR11638">
    <property type="entry name" value="ATP-DEPENDENT CLP PROTEASE"/>
    <property type="match status" value="1"/>
</dbReference>
<evidence type="ECO:0000313" key="6">
    <source>
        <dbReference type="EMBL" id="VAI79804.1"/>
    </source>
</evidence>
<dbReference type="Pfam" id="PF07724">
    <property type="entry name" value="AAA_2"/>
    <property type="match status" value="1"/>
</dbReference>
<keyword evidence="2" id="KW-0067">ATP-binding</keyword>
<accession>A0A9R0ZN82</accession>
<evidence type="ECO:0000259" key="4">
    <source>
        <dbReference type="SMART" id="SM00382"/>
    </source>
</evidence>
<dbReference type="PROSITE" id="PS00870">
    <property type="entry name" value="CLPAB_1"/>
    <property type="match status" value="1"/>
</dbReference>
<dbReference type="InterPro" id="IPR019489">
    <property type="entry name" value="Clp_ATPase_C"/>
</dbReference>
<dbReference type="CDD" id="cd19499">
    <property type="entry name" value="RecA-like_ClpB_Hsp104-like"/>
    <property type="match status" value="1"/>
</dbReference>
<dbReference type="PRINTS" id="PR00300">
    <property type="entry name" value="CLPPROTEASEA"/>
</dbReference>
<protein>
    <submittedName>
        <fullName evidence="6">Uncharacterized protein</fullName>
    </submittedName>
</protein>
<dbReference type="Proteomes" id="UP000324705">
    <property type="component" value="Chromosome 7A"/>
</dbReference>
<dbReference type="EMBL" id="LT934123">
    <property type="protein sequence ID" value="VAI79804.1"/>
    <property type="molecule type" value="Genomic_DNA"/>
</dbReference>
<evidence type="ECO:0000256" key="1">
    <source>
        <dbReference type="ARBA" id="ARBA00022741"/>
    </source>
</evidence>
<dbReference type="InterPro" id="IPR027417">
    <property type="entry name" value="P-loop_NTPase"/>
</dbReference>
<dbReference type="SMART" id="SM00382">
    <property type="entry name" value="AAA"/>
    <property type="match status" value="1"/>
</dbReference>
<dbReference type="SMART" id="SM01086">
    <property type="entry name" value="ClpB_D2-small"/>
    <property type="match status" value="1"/>
</dbReference>
<dbReference type="AlphaFoldDB" id="A0A9R0ZN82"/>
<dbReference type="InterPro" id="IPR041546">
    <property type="entry name" value="ClpA/ClpB_AAA_lid"/>
</dbReference>
<evidence type="ECO:0000256" key="2">
    <source>
        <dbReference type="ARBA" id="ARBA00022840"/>
    </source>
</evidence>
<dbReference type="InterPro" id="IPR003959">
    <property type="entry name" value="ATPase_AAA_core"/>
</dbReference>
<dbReference type="InterPro" id="IPR050130">
    <property type="entry name" value="ClpA_ClpB"/>
</dbReference>
<keyword evidence="3" id="KW-0143">Chaperone</keyword>
<dbReference type="SUPFAM" id="SSF52540">
    <property type="entry name" value="P-loop containing nucleoside triphosphate hydrolases"/>
    <property type="match status" value="2"/>
</dbReference>
<dbReference type="GO" id="GO:0005737">
    <property type="term" value="C:cytoplasm"/>
    <property type="evidence" value="ECO:0007669"/>
    <property type="project" value="TreeGrafter"/>
</dbReference>
<feature type="domain" description="AAA+ ATPase" evidence="4">
    <location>
        <begin position="223"/>
        <end position="365"/>
    </location>
</feature>
<dbReference type="Gene3D" id="3.40.50.300">
    <property type="entry name" value="P-loop containing nucleotide triphosphate hydrolases"/>
    <property type="match status" value="3"/>
</dbReference>
<dbReference type="FunFam" id="3.40.50.300:FF:000025">
    <property type="entry name" value="ATP-dependent Clp protease subunit"/>
    <property type="match status" value="1"/>
</dbReference>
<organism evidence="6 7">
    <name type="scientific">Triticum turgidum subsp. durum</name>
    <name type="common">Durum wheat</name>
    <name type="synonym">Triticum durum</name>
    <dbReference type="NCBI Taxonomy" id="4567"/>
    <lineage>
        <taxon>Eukaryota</taxon>
        <taxon>Viridiplantae</taxon>
        <taxon>Streptophyta</taxon>
        <taxon>Embryophyta</taxon>
        <taxon>Tracheophyta</taxon>
        <taxon>Spermatophyta</taxon>
        <taxon>Magnoliopsida</taxon>
        <taxon>Liliopsida</taxon>
        <taxon>Poales</taxon>
        <taxon>Poaceae</taxon>
        <taxon>BOP clade</taxon>
        <taxon>Pooideae</taxon>
        <taxon>Triticodae</taxon>
        <taxon>Triticeae</taxon>
        <taxon>Triticinae</taxon>
        <taxon>Triticum</taxon>
    </lineage>
</organism>
<evidence type="ECO:0000313" key="7">
    <source>
        <dbReference type="Proteomes" id="UP000324705"/>
    </source>
</evidence>
<evidence type="ECO:0000256" key="3">
    <source>
        <dbReference type="ARBA" id="ARBA00023186"/>
    </source>
</evidence>
<name>A0A9R0ZN82_TRITD</name>
<dbReference type="Pfam" id="PF10431">
    <property type="entry name" value="ClpB_D2-small"/>
    <property type="match status" value="1"/>
</dbReference>
<dbReference type="OMA" id="ISHEAVC"/>
<dbReference type="PANTHER" id="PTHR11638:SF174">
    <property type="entry name" value="AAA+ ATPASE DOMAIN-CONTAINING PROTEIN"/>
    <property type="match status" value="1"/>
</dbReference>
<dbReference type="GO" id="GO:0016887">
    <property type="term" value="F:ATP hydrolysis activity"/>
    <property type="evidence" value="ECO:0007669"/>
    <property type="project" value="InterPro"/>
</dbReference>
<proteinExistence type="predicted"/>
<dbReference type="Gene3D" id="1.10.8.60">
    <property type="match status" value="1"/>
</dbReference>
<dbReference type="InterPro" id="IPR018368">
    <property type="entry name" value="ClpA/B_CS1"/>
</dbReference>
<dbReference type="InterPro" id="IPR003593">
    <property type="entry name" value="AAA+_ATPase"/>
</dbReference>
<dbReference type="Gramene" id="TRITD7Av1G243840.1">
    <property type="protein sequence ID" value="TRITD7Av1G243840.1"/>
    <property type="gene ID" value="TRITD7Av1G243840"/>
</dbReference>
<evidence type="ECO:0000259" key="5">
    <source>
        <dbReference type="SMART" id="SM01086"/>
    </source>
</evidence>
<dbReference type="GO" id="GO:0005524">
    <property type="term" value="F:ATP binding"/>
    <property type="evidence" value="ECO:0007669"/>
    <property type="project" value="UniProtKB-KW"/>
</dbReference>